<dbReference type="AlphaFoldDB" id="A0A5C3LMT4"/>
<dbReference type="PANTHER" id="PTHR48081">
    <property type="entry name" value="AB HYDROLASE SUPERFAMILY PROTEIN C4A8.06C"/>
    <property type="match status" value="1"/>
</dbReference>
<dbReference type="STRING" id="68775.A0A5C3LMT4"/>
<accession>A0A5C3LMT4</accession>
<organism evidence="3 4">
    <name type="scientific">Crucibulum laeve</name>
    <dbReference type="NCBI Taxonomy" id="68775"/>
    <lineage>
        <taxon>Eukaryota</taxon>
        <taxon>Fungi</taxon>
        <taxon>Dikarya</taxon>
        <taxon>Basidiomycota</taxon>
        <taxon>Agaricomycotina</taxon>
        <taxon>Agaricomycetes</taxon>
        <taxon>Agaricomycetidae</taxon>
        <taxon>Agaricales</taxon>
        <taxon>Agaricineae</taxon>
        <taxon>Nidulariaceae</taxon>
        <taxon>Crucibulum</taxon>
    </lineage>
</organism>
<dbReference type="Pfam" id="PF07859">
    <property type="entry name" value="Abhydrolase_3"/>
    <property type="match status" value="1"/>
</dbReference>
<protein>
    <submittedName>
        <fullName evidence="3">Alpha/Beta hydrolase protein</fullName>
    </submittedName>
</protein>
<dbReference type="InterPro" id="IPR050300">
    <property type="entry name" value="GDXG_lipolytic_enzyme"/>
</dbReference>
<gene>
    <name evidence="3" type="ORF">BDQ12DRAFT_727580</name>
</gene>
<keyword evidence="1 3" id="KW-0378">Hydrolase</keyword>
<dbReference type="Gene3D" id="3.40.50.1820">
    <property type="entry name" value="alpha/beta hydrolase"/>
    <property type="match status" value="1"/>
</dbReference>
<evidence type="ECO:0000313" key="4">
    <source>
        <dbReference type="Proteomes" id="UP000308652"/>
    </source>
</evidence>
<proteinExistence type="predicted"/>
<dbReference type="EMBL" id="ML213644">
    <property type="protein sequence ID" value="TFK33638.1"/>
    <property type="molecule type" value="Genomic_DNA"/>
</dbReference>
<dbReference type="OrthoDB" id="2152029at2759"/>
<dbReference type="InterPro" id="IPR029058">
    <property type="entry name" value="AB_hydrolase_fold"/>
</dbReference>
<dbReference type="GO" id="GO:0016787">
    <property type="term" value="F:hydrolase activity"/>
    <property type="evidence" value="ECO:0007669"/>
    <property type="project" value="UniProtKB-KW"/>
</dbReference>
<name>A0A5C3LMT4_9AGAR</name>
<sequence length="367" mass="40607">MPEHVTAYGAVSWLDKLRVNLSLLTVPFALIKSLLLSPFVQHQQHKPWGRVLSDSGFRYVGGLFGIAQVQYLAGTTRGTYEKWMKAKGLEPVVDEIGDNARLLWIGEKRTEKVIMYIHGGVYCFPVGEAALSFWKYATETVEKKNGQQIGLAVLNYSLVPEGYFPTPFKQTVIAVQYLISSGVQPQNLQIVGDSAGGALILQLFSHILHPFPEFPVLSLPTKIKGAHIMAPWVSLTAKTGSYLANSDSDVLSAKTWASLGDQILYNIPDSQLPYIDASLAPQAWFSGINSIVDRILVSVGNNECLRDDVVSLTKDKLSKFHDKTTLFVQNGGVHNDVYFNFEAGLKEEQLGELTQTIVEWLAEGFKD</sequence>
<dbReference type="PANTHER" id="PTHR48081:SF31">
    <property type="entry name" value="STERYL ACETYL HYDROLASE MUG81-RELATED"/>
    <property type="match status" value="1"/>
</dbReference>
<feature type="domain" description="Alpha/beta hydrolase fold-3" evidence="2">
    <location>
        <begin position="114"/>
        <end position="335"/>
    </location>
</feature>
<evidence type="ECO:0000256" key="1">
    <source>
        <dbReference type="ARBA" id="ARBA00022801"/>
    </source>
</evidence>
<evidence type="ECO:0000313" key="3">
    <source>
        <dbReference type="EMBL" id="TFK33638.1"/>
    </source>
</evidence>
<dbReference type="SUPFAM" id="SSF53474">
    <property type="entry name" value="alpha/beta-Hydrolases"/>
    <property type="match status" value="1"/>
</dbReference>
<keyword evidence="4" id="KW-1185">Reference proteome</keyword>
<dbReference type="Proteomes" id="UP000308652">
    <property type="component" value="Unassembled WGS sequence"/>
</dbReference>
<evidence type="ECO:0000259" key="2">
    <source>
        <dbReference type="Pfam" id="PF07859"/>
    </source>
</evidence>
<dbReference type="InterPro" id="IPR013094">
    <property type="entry name" value="AB_hydrolase_3"/>
</dbReference>
<reference evidence="3 4" key="1">
    <citation type="journal article" date="2019" name="Nat. Ecol. Evol.">
        <title>Megaphylogeny resolves global patterns of mushroom evolution.</title>
        <authorList>
            <person name="Varga T."/>
            <person name="Krizsan K."/>
            <person name="Foldi C."/>
            <person name="Dima B."/>
            <person name="Sanchez-Garcia M."/>
            <person name="Sanchez-Ramirez S."/>
            <person name="Szollosi G.J."/>
            <person name="Szarkandi J.G."/>
            <person name="Papp V."/>
            <person name="Albert L."/>
            <person name="Andreopoulos W."/>
            <person name="Angelini C."/>
            <person name="Antonin V."/>
            <person name="Barry K.W."/>
            <person name="Bougher N.L."/>
            <person name="Buchanan P."/>
            <person name="Buyck B."/>
            <person name="Bense V."/>
            <person name="Catcheside P."/>
            <person name="Chovatia M."/>
            <person name="Cooper J."/>
            <person name="Damon W."/>
            <person name="Desjardin D."/>
            <person name="Finy P."/>
            <person name="Geml J."/>
            <person name="Haridas S."/>
            <person name="Hughes K."/>
            <person name="Justo A."/>
            <person name="Karasinski D."/>
            <person name="Kautmanova I."/>
            <person name="Kiss B."/>
            <person name="Kocsube S."/>
            <person name="Kotiranta H."/>
            <person name="LaButti K.M."/>
            <person name="Lechner B.E."/>
            <person name="Liimatainen K."/>
            <person name="Lipzen A."/>
            <person name="Lukacs Z."/>
            <person name="Mihaltcheva S."/>
            <person name="Morgado L.N."/>
            <person name="Niskanen T."/>
            <person name="Noordeloos M.E."/>
            <person name="Ohm R.A."/>
            <person name="Ortiz-Santana B."/>
            <person name="Ovrebo C."/>
            <person name="Racz N."/>
            <person name="Riley R."/>
            <person name="Savchenko A."/>
            <person name="Shiryaev A."/>
            <person name="Soop K."/>
            <person name="Spirin V."/>
            <person name="Szebenyi C."/>
            <person name="Tomsovsky M."/>
            <person name="Tulloss R.E."/>
            <person name="Uehling J."/>
            <person name="Grigoriev I.V."/>
            <person name="Vagvolgyi C."/>
            <person name="Papp T."/>
            <person name="Martin F.M."/>
            <person name="Miettinen O."/>
            <person name="Hibbett D.S."/>
            <person name="Nagy L.G."/>
        </authorList>
    </citation>
    <scope>NUCLEOTIDE SEQUENCE [LARGE SCALE GENOMIC DNA]</scope>
    <source>
        <strain evidence="3 4">CBS 166.37</strain>
    </source>
</reference>